<dbReference type="InterPro" id="IPR018977">
    <property type="entry name" value="NurA_domain"/>
</dbReference>
<organism evidence="3 4">
    <name type="scientific">Halocatena marina</name>
    <dbReference type="NCBI Taxonomy" id="2934937"/>
    <lineage>
        <taxon>Archaea</taxon>
        <taxon>Methanobacteriati</taxon>
        <taxon>Methanobacteriota</taxon>
        <taxon>Stenosarchaea group</taxon>
        <taxon>Halobacteria</taxon>
        <taxon>Halobacteriales</taxon>
        <taxon>Natronomonadaceae</taxon>
        <taxon>Halocatena</taxon>
    </lineage>
</organism>
<evidence type="ECO:0000313" key="4">
    <source>
        <dbReference type="Proteomes" id="UP001596417"/>
    </source>
</evidence>
<feature type="region of interest" description="Disordered" evidence="1">
    <location>
        <begin position="399"/>
        <end position="421"/>
    </location>
</feature>
<feature type="compositionally biased region" description="Basic and acidic residues" evidence="1">
    <location>
        <begin position="403"/>
        <end position="421"/>
    </location>
</feature>
<protein>
    <submittedName>
        <fullName evidence="3">DNA double-strand break repair nuclease NurA</fullName>
    </submittedName>
</protein>
<reference evidence="3 4" key="1">
    <citation type="journal article" date="2019" name="Int. J. Syst. Evol. Microbiol.">
        <title>The Global Catalogue of Microorganisms (GCM) 10K type strain sequencing project: providing services to taxonomists for standard genome sequencing and annotation.</title>
        <authorList>
            <consortium name="The Broad Institute Genomics Platform"/>
            <consortium name="The Broad Institute Genome Sequencing Center for Infectious Disease"/>
            <person name="Wu L."/>
            <person name="Ma J."/>
        </authorList>
    </citation>
    <scope>NUCLEOTIDE SEQUENCE [LARGE SCALE GENOMIC DNA]</scope>
    <source>
        <strain evidence="3 4">RDMS1</strain>
    </source>
</reference>
<dbReference type="EMBL" id="JBHTAX010000001">
    <property type="protein sequence ID" value="MFC7191122.1"/>
    <property type="molecule type" value="Genomic_DNA"/>
</dbReference>
<evidence type="ECO:0000313" key="3">
    <source>
        <dbReference type="EMBL" id="MFC7191122.1"/>
    </source>
</evidence>
<feature type="domain" description="NurA" evidence="2">
    <location>
        <begin position="74"/>
        <end position="386"/>
    </location>
</feature>
<evidence type="ECO:0000259" key="2">
    <source>
        <dbReference type="SMART" id="SM00933"/>
    </source>
</evidence>
<dbReference type="AlphaFoldDB" id="A0ABD5YQF6"/>
<comment type="caution">
    <text evidence="3">The sequence shown here is derived from an EMBL/GenBank/DDBJ whole genome shotgun (WGS) entry which is preliminary data.</text>
</comment>
<dbReference type="Proteomes" id="UP001596417">
    <property type="component" value="Unassembled WGS sequence"/>
</dbReference>
<dbReference type="RefSeq" id="WP_264555784.1">
    <property type="nucleotide sequence ID" value="NZ_CP109979.1"/>
</dbReference>
<name>A0ABD5YQF6_9EURY</name>
<accession>A0ABD5YQF6</accession>
<sequence>MTLDPVHFKGITQLAGRIKRNVDASDHRDFAATVWNEWLDPLRNDGEIVVEPVDEQHRRMVTIEDIALSDDQFPTRHGVDSGTINPTTFKNGLVLDVAQAAMSAVPSDLELHRSRTVVMTVHSNDATVDFHDDWQMRDEGYTRERVLHAPRVSRYESAVVHELALYLAESEHACTQAEVVEDLLILDGPIYPKGLLNWSYREPELADLLVENERPRDVVENYIELVENFAKRDVPLVGFVKTPLSRSITRTVRQARGNAPWVNDAAFFSQVLGRSEQSEDSDGSDRNRDTLTFTNWFVSRGGSDRAISTLDDAFDLERELSPEEYEVTFCVMHDPRDDVIYRIEAPAVFTHDADRREKIITQVLKGVAIERGPPLAIEKADSLARISKHETQALQDSLAETLDSERDMNYDTKRSEQWGLD</sequence>
<proteinExistence type="predicted"/>
<evidence type="ECO:0000256" key="1">
    <source>
        <dbReference type="SAM" id="MobiDB-lite"/>
    </source>
</evidence>
<dbReference type="GeneID" id="76200820"/>
<keyword evidence="4" id="KW-1185">Reference proteome</keyword>
<gene>
    <name evidence="3" type="ORF">ACFQL7_15735</name>
</gene>
<dbReference type="SMART" id="SM00933">
    <property type="entry name" value="NurA"/>
    <property type="match status" value="1"/>
</dbReference>
<dbReference type="Pfam" id="PF09376">
    <property type="entry name" value="NurA"/>
    <property type="match status" value="1"/>
</dbReference>